<accession>J9FIZ1</accession>
<reference evidence="1" key="1">
    <citation type="journal article" date="2012" name="PLoS ONE">
        <title>Gene sets for utilization of primary and secondary nutrition supplies in the distal gut of endangered iberian lynx.</title>
        <authorList>
            <person name="Alcaide M."/>
            <person name="Messina E."/>
            <person name="Richter M."/>
            <person name="Bargiela R."/>
            <person name="Peplies J."/>
            <person name="Huws S.A."/>
            <person name="Newbold C.J."/>
            <person name="Golyshin P.N."/>
            <person name="Simon M.A."/>
            <person name="Lopez G."/>
            <person name="Yakimov M.M."/>
            <person name="Ferrer M."/>
        </authorList>
    </citation>
    <scope>NUCLEOTIDE SEQUENCE</scope>
</reference>
<dbReference type="AlphaFoldDB" id="J9FIZ1"/>
<name>J9FIZ1_9ZZZZ</name>
<comment type="caution">
    <text evidence="1">The sequence shown here is derived from an EMBL/GenBank/DDBJ whole genome shotgun (WGS) entry which is preliminary data.</text>
</comment>
<gene>
    <name evidence="1" type="ORF">EVA_17493</name>
</gene>
<protein>
    <submittedName>
        <fullName evidence="1">Uncharacterized protein</fullName>
    </submittedName>
</protein>
<proteinExistence type="predicted"/>
<sequence>MQKNAGNRPDKEAGYFSFLLWVLRQFREKTDYYRRTDQSDREKEIKAGIKRE</sequence>
<organism evidence="1">
    <name type="scientific">gut metagenome</name>
    <dbReference type="NCBI Taxonomy" id="749906"/>
    <lineage>
        <taxon>unclassified sequences</taxon>
        <taxon>metagenomes</taxon>
        <taxon>organismal metagenomes</taxon>
    </lineage>
</organism>
<evidence type="ECO:0000313" key="1">
    <source>
        <dbReference type="EMBL" id="EJW94398.1"/>
    </source>
</evidence>
<dbReference type="EMBL" id="AMCI01006402">
    <property type="protein sequence ID" value="EJW94398.1"/>
    <property type="molecule type" value="Genomic_DNA"/>
</dbReference>